<name>A0ABR1AIE5_POLSC</name>
<dbReference type="Pfam" id="PF01429">
    <property type="entry name" value="MBD"/>
    <property type="match status" value="2"/>
</dbReference>
<dbReference type="PANTHER" id="PTHR12396:SF0">
    <property type="entry name" value="METHYL-CPG BINDING DOMAIN PROTEIN-LIKE, ISOFORM C"/>
    <property type="match status" value="1"/>
</dbReference>
<dbReference type="InterPro" id="IPR016177">
    <property type="entry name" value="DNA-bd_dom_sf"/>
</dbReference>
<evidence type="ECO:0000256" key="6">
    <source>
        <dbReference type="SAM" id="MobiDB-lite"/>
    </source>
</evidence>
<evidence type="ECO:0000313" key="9">
    <source>
        <dbReference type="Proteomes" id="UP001359485"/>
    </source>
</evidence>
<evidence type="ECO:0000256" key="1">
    <source>
        <dbReference type="ARBA" id="ARBA00004123"/>
    </source>
</evidence>
<dbReference type="PANTHER" id="PTHR12396">
    <property type="entry name" value="METHYL-CPG BINDING PROTEIN, MBD"/>
    <property type="match status" value="1"/>
</dbReference>
<comment type="subcellular location">
    <subcellularLocation>
        <location evidence="1">Nucleus</location>
    </subcellularLocation>
</comment>
<organism evidence="8 9">
    <name type="scientific">Polyplax serrata</name>
    <name type="common">Common mouse louse</name>
    <dbReference type="NCBI Taxonomy" id="468196"/>
    <lineage>
        <taxon>Eukaryota</taxon>
        <taxon>Metazoa</taxon>
        <taxon>Ecdysozoa</taxon>
        <taxon>Arthropoda</taxon>
        <taxon>Hexapoda</taxon>
        <taxon>Insecta</taxon>
        <taxon>Pterygota</taxon>
        <taxon>Neoptera</taxon>
        <taxon>Paraneoptera</taxon>
        <taxon>Psocodea</taxon>
        <taxon>Troctomorpha</taxon>
        <taxon>Phthiraptera</taxon>
        <taxon>Anoplura</taxon>
        <taxon>Polyplacidae</taxon>
        <taxon>Polyplax</taxon>
    </lineage>
</organism>
<dbReference type="Proteomes" id="UP001359485">
    <property type="component" value="Unassembled WGS sequence"/>
</dbReference>
<dbReference type="SMART" id="SM00391">
    <property type="entry name" value="MBD"/>
    <property type="match status" value="2"/>
</dbReference>
<sequence>MLDESKKVVKGSKQPVIDDCLMKPFALGWTREVVNRIITNNRNLNCDIYYISPSGKKIRSLTEIKSNLTDGLTPECFSFRKQPLGVNANYETIRDARVRRKESDLCNGTAKSQRNMKKAETEKLQSQTGFKRRKLVDSPPSEKPVEKVDTASEPGVSKTTPRETRSSPTDKSKKDSAVEKKTKQGKTYFSQRKANAIAASVNHRPESARRKAVLNKLMAKKQEKATMKAANNKKVVNKSTKKKESPKLKKVTKGTKAVKAVAPKGKVNSIQKNNKTPLKRQPSRNSKEESREEAEETSETDSVSGAKDLKSIVKKNIGKYREMREQQKLAIKSQLRMKKSKILVDSFKRSRSEPISKNKQKYLKPLEKGWRRELVFRTNCAKAGQQADVYYFHPNGKKLRSCREISENLTHGLTLEYFTFRKEPIGCGEPSEVIRNARSNSKSA</sequence>
<gene>
    <name evidence="8" type="ORF">RUM44_006546</name>
</gene>
<evidence type="ECO:0000256" key="5">
    <source>
        <dbReference type="ARBA" id="ARBA00023242"/>
    </source>
</evidence>
<feature type="region of interest" description="Disordered" evidence="6">
    <location>
        <begin position="101"/>
        <end position="306"/>
    </location>
</feature>
<feature type="compositionally biased region" description="Basic and acidic residues" evidence="6">
    <location>
        <begin position="160"/>
        <end position="182"/>
    </location>
</feature>
<keyword evidence="4" id="KW-0804">Transcription</keyword>
<comment type="caution">
    <text evidence="8">The sequence shown here is derived from an EMBL/GenBank/DDBJ whole genome shotgun (WGS) entry which is preliminary data.</text>
</comment>
<feature type="domain" description="MBD" evidence="7">
    <location>
        <begin position="15"/>
        <end position="84"/>
    </location>
</feature>
<reference evidence="8 9" key="1">
    <citation type="submission" date="2023-09" db="EMBL/GenBank/DDBJ databases">
        <title>Genomes of two closely related lineages of the louse Polyplax serrata with different host specificities.</title>
        <authorList>
            <person name="Martinu J."/>
            <person name="Tarabai H."/>
            <person name="Stefka J."/>
            <person name="Hypsa V."/>
        </authorList>
    </citation>
    <scope>NUCLEOTIDE SEQUENCE [LARGE SCALE GENOMIC DNA]</scope>
    <source>
        <strain evidence="8">98ZLc_SE</strain>
    </source>
</reference>
<dbReference type="EMBL" id="JAWJWF010000048">
    <property type="protein sequence ID" value="KAK6620146.1"/>
    <property type="molecule type" value="Genomic_DNA"/>
</dbReference>
<dbReference type="InterPro" id="IPR001739">
    <property type="entry name" value="Methyl_CpG_DNA-bd"/>
</dbReference>
<dbReference type="PROSITE" id="PS50982">
    <property type="entry name" value="MBD"/>
    <property type="match status" value="2"/>
</dbReference>
<evidence type="ECO:0000256" key="4">
    <source>
        <dbReference type="ARBA" id="ARBA00023163"/>
    </source>
</evidence>
<keyword evidence="2" id="KW-0805">Transcription regulation</keyword>
<keyword evidence="5" id="KW-0539">Nucleus</keyword>
<accession>A0ABR1AIE5</accession>
<dbReference type="SUPFAM" id="SSF54171">
    <property type="entry name" value="DNA-binding domain"/>
    <property type="match status" value="2"/>
</dbReference>
<feature type="domain" description="MBD" evidence="7">
    <location>
        <begin position="356"/>
        <end position="425"/>
    </location>
</feature>
<proteinExistence type="predicted"/>
<protein>
    <recommendedName>
        <fullName evidence="7">MBD domain-containing protein</fullName>
    </recommendedName>
</protein>
<keyword evidence="9" id="KW-1185">Reference proteome</keyword>
<dbReference type="CDD" id="cd00122">
    <property type="entry name" value="MBD"/>
    <property type="match status" value="1"/>
</dbReference>
<keyword evidence="3" id="KW-0238">DNA-binding</keyword>
<feature type="compositionally biased region" description="Low complexity" evidence="6">
    <location>
        <begin position="254"/>
        <end position="267"/>
    </location>
</feature>
<evidence type="ECO:0000313" key="8">
    <source>
        <dbReference type="EMBL" id="KAK6620146.1"/>
    </source>
</evidence>
<evidence type="ECO:0000256" key="3">
    <source>
        <dbReference type="ARBA" id="ARBA00023125"/>
    </source>
</evidence>
<evidence type="ECO:0000256" key="2">
    <source>
        <dbReference type="ARBA" id="ARBA00023015"/>
    </source>
</evidence>
<evidence type="ECO:0000259" key="7">
    <source>
        <dbReference type="PROSITE" id="PS50982"/>
    </source>
</evidence>
<dbReference type="Gene3D" id="3.30.890.10">
    <property type="entry name" value="Methyl-cpg-binding Protein 2, Chain A"/>
    <property type="match status" value="2"/>
</dbReference>